<reference evidence="2 3" key="1">
    <citation type="submission" date="2014-09" db="EMBL/GenBank/DDBJ databases">
        <authorList>
            <person name="Martin A.A."/>
        </authorList>
    </citation>
    <scope>NUCLEOTIDE SEQUENCE</scope>
    <source>
        <strain evidence="3">ED321</strain>
        <strain evidence="2">ED321 Heterogonic</strain>
    </source>
</reference>
<dbReference type="CDD" id="cd00009">
    <property type="entry name" value="AAA"/>
    <property type="match status" value="1"/>
</dbReference>
<evidence type="ECO:0000313" key="4">
    <source>
        <dbReference type="WBParaSite" id="SRAE_2000215600.1"/>
    </source>
</evidence>
<dbReference type="Gene3D" id="1.20.272.10">
    <property type="match status" value="1"/>
</dbReference>
<proteinExistence type="predicted"/>
<dbReference type="WBParaSite" id="SRAE_2000215600.1">
    <property type="protein sequence ID" value="SRAE_2000215600.1"/>
    <property type="gene ID" value="WBGene00262365"/>
</dbReference>
<dbReference type="InterPro" id="IPR027417">
    <property type="entry name" value="P-loop_NTPase"/>
</dbReference>
<dbReference type="FunFam" id="3.40.50.300:FF:000136">
    <property type="entry name" value="Replication factor C subunit 5"/>
    <property type="match status" value="1"/>
</dbReference>
<dbReference type="InterPro" id="IPR050238">
    <property type="entry name" value="DNA_Rep/Repair_Clamp_Loader"/>
</dbReference>
<dbReference type="WormBase" id="SRAE_2000215600">
    <property type="protein sequence ID" value="SRP11969"/>
    <property type="gene ID" value="WBGene00262365"/>
</dbReference>
<dbReference type="CTD" id="36379859"/>
<dbReference type="GO" id="GO:0006261">
    <property type="term" value="P:DNA-templated DNA replication"/>
    <property type="evidence" value="ECO:0007669"/>
    <property type="project" value="TreeGrafter"/>
</dbReference>
<dbReference type="Gene3D" id="1.10.8.60">
    <property type="match status" value="1"/>
</dbReference>
<dbReference type="Pfam" id="PF13177">
    <property type="entry name" value="DNA_pol3_delta2"/>
    <property type="match status" value="1"/>
</dbReference>
<dbReference type="GO" id="GO:0003689">
    <property type="term" value="F:DNA clamp loader activity"/>
    <property type="evidence" value="ECO:0007669"/>
    <property type="project" value="TreeGrafter"/>
</dbReference>
<evidence type="ECO:0000256" key="1">
    <source>
        <dbReference type="ARBA" id="ARBA00022705"/>
    </source>
</evidence>
<dbReference type="PANTHER" id="PTHR11669">
    <property type="entry name" value="REPLICATION FACTOR C / DNA POLYMERASE III GAMMA-TAU SUBUNIT"/>
    <property type="match status" value="1"/>
</dbReference>
<dbReference type="OrthoDB" id="761538at2759"/>
<evidence type="ECO:0000313" key="2">
    <source>
        <dbReference type="EMBL" id="CEF67494.1"/>
    </source>
</evidence>
<dbReference type="InterPro" id="IPR008921">
    <property type="entry name" value="DNA_pol3_clamp-load_cplx_C"/>
</dbReference>
<dbReference type="GO" id="GO:0005663">
    <property type="term" value="C:DNA replication factor C complex"/>
    <property type="evidence" value="ECO:0007669"/>
    <property type="project" value="TreeGrafter"/>
</dbReference>
<keyword evidence="1" id="KW-0235">DNA replication</keyword>
<sequence length="358" mass="40498">MTTLGVFPTIKRSTKLSQLSFHEELNNTLHNIVQAQDFGHLLFYGPPGGGKRTRIRALLKGVYEDSVSSVKIEKREFTPPVGKKVTYSVLSSNFHIELTASGLGSSDKMIIQHVIKEMAQCKQLNEVKQKSFKVVVIFEADSLTKDAQHALRRTMEKYSHNCRIIMCVDCLGRIIDPLKSRCLTIRVPSPTDSEMREALSEVVKKERTSCINDEHIELCIKKANGNMRNALITLQTLMQQKGEKNIIPQSYVQIVNDIANIIATRQTKSGILDCRKKFCELLERCIDPPTIYKALVTQLTNLIPENVQPVIWDLALESEGRCIVGSKPIFSLESFVTQAMYEIYLSNAELLSHIRIFE</sequence>
<dbReference type="SUPFAM" id="SSF48019">
    <property type="entry name" value="post-AAA+ oligomerization domain-like"/>
    <property type="match status" value="1"/>
</dbReference>
<dbReference type="PANTHER" id="PTHR11669:SF1">
    <property type="entry name" value="REPLICATION FACTOR C SUBUNIT 3"/>
    <property type="match status" value="1"/>
</dbReference>
<dbReference type="Gene3D" id="3.40.50.300">
    <property type="entry name" value="P-loop containing nucleotide triphosphate hydrolases"/>
    <property type="match status" value="1"/>
</dbReference>
<dbReference type="AlphaFoldDB" id="A0A090MYN5"/>
<dbReference type="SUPFAM" id="SSF52540">
    <property type="entry name" value="P-loop containing nucleoside triphosphate hydrolases"/>
    <property type="match status" value="1"/>
</dbReference>
<evidence type="ECO:0000313" key="5">
    <source>
        <dbReference type="WormBase" id="SRAE_2000215600"/>
    </source>
</evidence>
<dbReference type="Proteomes" id="UP000035682">
    <property type="component" value="Unplaced"/>
</dbReference>
<evidence type="ECO:0000313" key="3">
    <source>
        <dbReference type="Proteomes" id="UP000035682"/>
    </source>
</evidence>
<reference evidence="4" key="2">
    <citation type="submission" date="2020-12" db="UniProtKB">
        <authorList>
            <consortium name="WormBaseParasite"/>
        </authorList>
    </citation>
    <scope>IDENTIFICATION</scope>
</reference>
<dbReference type="Pfam" id="PF22534">
    <property type="entry name" value="RFC_C"/>
    <property type="match status" value="1"/>
</dbReference>
<name>A0A090MYN5_STRRB</name>
<dbReference type="GO" id="GO:0003677">
    <property type="term" value="F:DNA binding"/>
    <property type="evidence" value="ECO:0007669"/>
    <property type="project" value="InterPro"/>
</dbReference>
<dbReference type="GO" id="GO:0005634">
    <property type="term" value="C:nucleus"/>
    <property type="evidence" value="ECO:0007669"/>
    <property type="project" value="TreeGrafter"/>
</dbReference>
<dbReference type="eggNOG" id="KOG2035">
    <property type="taxonomic scope" value="Eukaryota"/>
</dbReference>
<protein>
    <submittedName>
        <fullName evidence="2 4">Replication factor C subunit 3</fullName>
    </submittedName>
</protein>
<accession>A0A090MYN5</accession>
<dbReference type="EMBL" id="LN609529">
    <property type="protein sequence ID" value="CEF67494.1"/>
    <property type="molecule type" value="Genomic_DNA"/>
</dbReference>
<dbReference type="GeneID" id="36379859"/>
<dbReference type="GO" id="GO:0006281">
    <property type="term" value="P:DNA repair"/>
    <property type="evidence" value="ECO:0007669"/>
    <property type="project" value="TreeGrafter"/>
</dbReference>
<dbReference type="OMA" id="TSCINDE"/>
<keyword evidence="3" id="KW-1185">Reference proteome</keyword>
<dbReference type="STRING" id="34506.A0A090MYN5"/>
<gene>
    <name evidence="2 4 5" type="ORF">SRAE_2000215600</name>
</gene>
<dbReference type="RefSeq" id="XP_024506694.1">
    <property type="nucleotide sequence ID" value="XM_024653193.1"/>
</dbReference>
<organism evidence="2">
    <name type="scientific">Strongyloides ratti</name>
    <name type="common">Parasitic roundworm</name>
    <dbReference type="NCBI Taxonomy" id="34506"/>
    <lineage>
        <taxon>Eukaryota</taxon>
        <taxon>Metazoa</taxon>
        <taxon>Ecdysozoa</taxon>
        <taxon>Nematoda</taxon>
        <taxon>Chromadorea</taxon>
        <taxon>Rhabditida</taxon>
        <taxon>Tylenchina</taxon>
        <taxon>Panagrolaimomorpha</taxon>
        <taxon>Strongyloidoidea</taxon>
        <taxon>Strongyloididae</taxon>
        <taxon>Strongyloides</taxon>
    </lineage>
</organism>